<dbReference type="InterPro" id="IPR012480">
    <property type="entry name" value="Hepar_II_III_C"/>
</dbReference>
<dbReference type="Gene3D" id="2.70.98.70">
    <property type="match status" value="1"/>
</dbReference>
<evidence type="ECO:0000313" key="7">
    <source>
        <dbReference type="EMBL" id="RVT53515.1"/>
    </source>
</evidence>
<keyword evidence="3" id="KW-0574">Periplasm</keyword>
<organism evidence="7 8">
    <name type="scientific">Rubrivivax albus</name>
    <dbReference type="NCBI Taxonomy" id="2499835"/>
    <lineage>
        <taxon>Bacteria</taxon>
        <taxon>Pseudomonadati</taxon>
        <taxon>Pseudomonadota</taxon>
        <taxon>Betaproteobacteria</taxon>
        <taxon>Burkholderiales</taxon>
        <taxon>Sphaerotilaceae</taxon>
        <taxon>Rubrivivax</taxon>
    </lineage>
</organism>
<dbReference type="SUPFAM" id="SSF48230">
    <property type="entry name" value="Chondroitin AC/alginate lyase"/>
    <property type="match status" value="1"/>
</dbReference>
<feature type="domain" description="Heparinase II/III-like C-terminal" evidence="5">
    <location>
        <begin position="322"/>
        <end position="554"/>
    </location>
</feature>
<dbReference type="RefSeq" id="WP_128194741.1">
    <property type="nucleotide sequence ID" value="NZ_SACT01000001.1"/>
</dbReference>
<keyword evidence="8" id="KW-1185">Reference proteome</keyword>
<dbReference type="GO" id="GO:0016829">
    <property type="term" value="F:lyase activity"/>
    <property type="evidence" value="ECO:0007669"/>
    <property type="project" value="UniProtKB-KW"/>
</dbReference>
<accession>A0A437JZM3</accession>
<dbReference type="AlphaFoldDB" id="A0A437JZM3"/>
<comment type="subcellular location">
    <subcellularLocation>
        <location evidence="1">Periplasm</location>
    </subcellularLocation>
</comment>
<evidence type="ECO:0000259" key="6">
    <source>
        <dbReference type="Pfam" id="PF16889"/>
    </source>
</evidence>
<comment type="caution">
    <text evidence="7">The sequence shown here is derived from an EMBL/GenBank/DDBJ whole genome shotgun (WGS) entry which is preliminary data.</text>
</comment>
<sequence>MKLDPLLRWPWSALDDAALLAHWRSPRDVHVDLRVDPDECPPEHVEALMQDRWTFNGETHVCPDGTPWLDNPSADVEWHILLHKFYYAPGLGQAWLSTGDPAYARRWAALIDDWIAQVPPGFIAADVTGRRVQNWLYSLRAFADARAARHAPVDPAFFRRLLHALHAQVEHLCAHLTPKRNHRTLELYAIFMAGVALPEMQRAAHWRQFALAQTLENLRADLLPDGVHCELSTDYHHLALRNWLLLRDLAERHGEAVPAEMDTRLAAALRFALHVHKPDGNVPSLSDGDMRAYPELLARGATLLDDPALQWAATGGREGRPPTERIAHFPDAGYTVLRSHWGDADEAYADAQYLVFDTGPVGEGNHGHFDALSFELAAHGRSLVVDPGRGTYSEAGPTNWRVHFRHTAAHNTVCVDGLPQTAYLPRPVKAASRHASGAVRHRIAGPGPDTTLCERHDADGLVLLHGRCASHAYDMVHERCIVFVDGGYWIVSDWLRGPTAHEAVLNFQLGAPALGHATLAADGVLDSPGLRAASARRPGQAWRLAPGWVSPRYGQILPAPRWQCSTHGGHIDFDTVLLPCAGTPPPLRLSLQTVHDDTGHEATLLRIDTVIAGRPVTDLWFHARGGGTGPWPIDGGRFQGRWLHRRLGDGACDRMDAGARWLSTAAPSGVPA</sequence>
<evidence type="ECO:0000256" key="4">
    <source>
        <dbReference type="ARBA" id="ARBA00023239"/>
    </source>
</evidence>
<evidence type="ECO:0000256" key="3">
    <source>
        <dbReference type="ARBA" id="ARBA00022764"/>
    </source>
</evidence>
<dbReference type="GO" id="GO:0042597">
    <property type="term" value="C:periplasmic space"/>
    <property type="evidence" value="ECO:0007669"/>
    <property type="project" value="UniProtKB-SubCell"/>
</dbReference>
<reference evidence="7 8" key="1">
    <citation type="submission" date="2019-01" db="EMBL/GenBank/DDBJ databases">
        <authorList>
            <person name="Chen W.-M."/>
        </authorList>
    </citation>
    <scope>NUCLEOTIDE SEQUENCE [LARGE SCALE GENOMIC DNA]</scope>
    <source>
        <strain evidence="7 8">ICH-3</strain>
    </source>
</reference>
<evidence type="ECO:0000313" key="8">
    <source>
        <dbReference type="Proteomes" id="UP000288178"/>
    </source>
</evidence>
<name>A0A437JZM3_9BURK</name>
<feature type="domain" description="Heparin-sulfate lyase N-terminal" evidence="6">
    <location>
        <begin position="63"/>
        <end position="292"/>
    </location>
</feature>
<evidence type="ECO:0000256" key="2">
    <source>
        <dbReference type="ARBA" id="ARBA00022729"/>
    </source>
</evidence>
<protein>
    <submittedName>
        <fullName evidence="7">Alginate lyase family protein</fullName>
    </submittedName>
</protein>
<keyword evidence="4 7" id="KW-0456">Lyase</keyword>
<dbReference type="Pfam" id="PF07940">
    <property type="entry name" value="Hepar_II_III_C"/>
    <property type="match status" value="1"/>
</dbReference>
<gene>
    <name evidence="7" type="ORF">ENE75_01020</name>
</gene>
<dbReference type="Gene3D" id="1.50.10.100">
    <property type="entry name" value="Chondroitin AC/alginate lyase"/>
    <property type="match status" value="1"/>
</dbReference>
<dbReference type="Proteomes" id="UP000288178">
    <property type="component" value="Unassembled WGS sequence"/>
</dbReference>
<dbReference type="InterPro" id="IPR031680">
    <property type="entry name" value="Hepar_II_III_N"/>
</dbReference>
<dbReference type="OrthoDB" id="9763014at2"/>
<evidence type="ECO:0000259" key="5">
    <source>
        <dbReference type="Pfam" id="PF07940"/>
    </source>
</evidence>
<dbReference type="PANTHER" id="PTHR39210">
    <property type="entry name" value="HEPARIN-SULFATE LYASE"/>
    <property type="match status" value="1"/>
</dbReference>
<dbReference type="EMBL" id="SACT01000001">
    <property type="protein sequence ID" value="RVT53515.1"/>
    <property type="molecule type" value="Genomic_DNA"/>
</dbReference>
<keyword evidence="2" id="KW-0732">Signal</keyword>
<dbReference type="Pfam" id="PF16889">
    <property type="entry name" value="Hepar_II_III_N"/>
    <property type="match status" value="1"/>
</dbReference>
<dbReference type="InterPro" id="IPR008929">
    <property type="entry name" value="Chondroitin_lyas"/>
</dbReference>
<dbReference type="PANTHER" id="PTHR39210:SF1">
    <property type="entry name" value="HEPARIN-SULFATE LYASE"/>
    <property type="match status" value="1"/>
</dbReference>
<evidence type="ECO:0000256" key="1">
    <source>
        <dbReference type="ARBA" id="ARBA00004418"/>
    </source>
</evidence>
<proteinExistence type="predicted"/>